<organism evidence="7 8">
    <name type="scientific">Aspergillus keveii</name>
    <dbReference type="NCBI Taxonomy" id="714993"/>
    <lineage>
        <taxon>Eukaryota</taxon>
        <taxon>Fungi</taxon>
        <taxon>Dikarya</taxon>
        <taxon>Ascomycota</taxon>
        <taxon>Pezizomycotina</taxon>
        <taxon>Eurotiomycetes</taxon>
        <taxon>Eurotiomycetidae</taxon>
        <taxon>Eurotiales</taxon>
        <taxon>Aspergillaceae</taxon>
        <taxon>Aspergillus</taxon>
        <taxon>Aspergillus subgen. Nidulantes</taxon>
    </lineage>
</organism>
<evidence type="ECO:0000313" key="8">
    <source>
        <dbReference type="Proteomes" id="UP001610563"/>
    </source>
</evidence>
<dbReference type="PROSITE" id="PS50011">
    <property type="entry name" value="PROTEIN_KINASE_DOM"/>
    <property type="match status" value="1"/>
</dbReference>
<evidence type="ECO:0000256" key="3">
    <source>
        <dbReference type="ARBA" id="ARBA00022741"/>
    </source>
</evidence>
<keyword evidence="2" id="KW-0808">Transferase</keyword>
<keyword evidence="8" id="KW-1185">Reference proteome</keyword>
<keyword evidence="1" id="KW-0723">Serine/threonine-protein kinase</keyword>
<dbReference type="InterPro" id="IPR011009">
    <property type="entry name" value="Kinase-like_dom_sf"/>
</dbReference>
<evidence type="ECO:0000259" key="6">
    <source>
        <dbReference type="PROSITE" id="PS50011"/>
    </source>
</evidence>
<dbReference type="Pfam" id="PF00069">
    <property type="entry name" value="Pkinase"/>
    <property type="match status" value="1"/>
</dbReference>
<gene>
    <name evidence="7" type="ORF">BJX66DRAFT_352442</name>
</gene>
<dbReference type="SMART" id="SM00220">
    <property type="entry name" value="S_TKc"/>
    <property type="match status" value="1"/>
</dbReference>
<dbReference type="Gene3D" id="1.10.510.10">
    <property type="entry name" value="Transferase(Phosphotransferase) domain 1"/>
    <property type="match status" value="1"/>
</dbReference>
<evidence type="ECO:0000313" key="7">
    <source>
        <dbReference type="EMBL" id="KAL2788867.1"/>
    </source>
</evidence>
<dbReference type="SUPFAM" id="SSF56112">
    <property type="entry name" value="Protein kinase-like (PK-like)"/>
    <property type="match status" value="1"/>
</dbReference>
<feature type="domain" description="Protein kinase" evidence="6">
    <location>
        <begin position="16"/>
        <end position="387"/>
    </location>
</feature>
<dbReference type="Proteomes" id="UP001610563">
    <property type="component" value="Unassembled WGS sequence"/>
</dbReference>
<sequence length="412" mass="46846">MTESHPRFEYNWIEDVEDLSKYKPGDYHPIMFGDKLNNYRYHILNKYVALKVHVASHPPTDTKILKALSDPSLSQPPGYNLIPAILDEFEVHGPNGTHTCHATTLAACSLQDLKWNHVLPLELARALAYGLVLAVSYVHSQGYAHGDLQLSNVLLKFSSNIAIDQLYEKYGKPETIPITRSNGEPLPDDMPTQAVQSLFLGKSMDDLTIAEAQLILSDFGEAFAPASETRLGEDCNIPQAFRAPEAKFEPNPPISYPSDIWSLATAIWGIMGMKTMFSSKWATEDEVASQQVDVLGPMPAERYSTWEGRSQFWDEDGNSTDYHKRNKWRPLGDELLEDCVQEWRRRKGWEEIAEDEKIAFVGLIRMMMKFRPEERPTADEVLEDEWMVKWALPDYKRSLEDSSEQGEHASAH</sequence>
<dbReference type="PANTHER" id="PTHR45646:SF11">
    <property type="entry name" value="SERINE_THREONINE-PROTEIN KINASE DOA"/>
    <property type="match status" value="1"/>
</dbReference>
<name>A0ABR4G021_9EURO</name>
<dbReference type="InterPro" id="IPR000719">
    <property type="entry name" value="Prot_kinase_dom"/>
</dbReference>
<keyword evidence="5" id="KW-0067">ATP-binding</keyword>
<accession>A0ABR4G021</accession>
<keyword evidence="4" id="KW-0418">Kinase</keyword>
<proteinExistence type="predicted"/>
<evidence type="ECO:0000256" key="5">
    <source>
        <dbReference type="ARBA" id="ARBA00022840"/>
    </source>
</evidence>
<comment type="caution">
    <text evidence="7">The sequence shown here is derived from an EMBL/GenBank/DDBJ whole genome shotgun (WGS) entry which is preliminary data.</text>
</comment>
<evidence type="ECO:0000256" key="2">
    <source>
        <dbReference type="ARBA" id="ARBA00022679"/>
    </source>
</evidence>
<protein>
    <submittedName>
        <fullName evidence="7">Kinase-like protein</fullName>
    </submittedName>
</protein>
<evidence type="ECO:0000256" key="4">
    <source>
        <dbReference type="ARBA" id="ARBA00022777"/>
    </source>
</evidence>
<dbReference type="PANTHER" id="PTHR45646">
    <property type="entry name" value="SERINE/THREONINE-PROTEIN KINASE DOA-RELATED"/>
    <property type="match status" value="1"/>
</dbReference>
<dbReference type="EMBL" id="JBFTWV010000072">
    <property type="protein sequence ID" value="KAL2788867.1"/>
    <property type="molecule type" value="Genomic_DNA"/>
</dbReference>
<evidence type="ECO:0000256" key="1">
    <source>
        <dbReference type="ARBA" id="ARBA00022527"/>
    </source>
</evidence>
<reference evidence="7 8" key="1">
    <citation type="submission" date="2024-07" db="EMBL/GenBank/DDBJ databases">
        <title>Section-level genome sequencing and comparative genomics of Aspergillus sections Usti and Cavernicolus.</title>
        <authorList>
            <consortium name="Lawrence Berkeley National Laboratory"/>
            <person name="Nybo J.L."/>
            <person name="Vesth T.C."/>
            <person name="Theobald S."/>
            <person name="Frisvad J.C."/>
            <person name="Larsen T.O."/>
            <person name="Kjaerboelling I."/>
            <person name="Rothschild-Mancinelli K."/>
            <person name="Lyhne E.K."/>
            <person name="Kogle M.E."/>
            <person name="Barry K."/>
            <person name="Clum A."/>
            <person name="Na H."/>
            <person name="Ledsgaard L."/>
            <person name="Lin J."/>
            <person name="Lipzen A."/>
            <person name="Kuo A."/>
            <person name="Riley R."/>
            <person name="Mondo S."/>
            <person name="Labutti K."/>
            <person name="Haridas S."/>
            <person name="Pangalinan J."/>
            <person name="Salamov A.A."/>
            <person name="Simmons B.A."/>
            <person name="Magnuson J.K."/>
            <person name="Chen J."/>
            <person name="Drula E."/>
            <person name="Henrissat B."/>
            <person name="Wiebenga A."/>
            <person name="Lubbers R.J."/>
            <person name="Gomes A.C."/>
            <person name="Makela M.R."/>
            <person name="Stajich J."/>
            <person name="Grigoriev I.V."/>
            <person name="Mortensen U.H."/>
            <person name="De Vries R.P."/>
            <person name="Baker S.E."/>
            <person name="Andersen M.R."/>
        </authorList>
    </citation>
    <scope>NUCLEOTIDE SEQUENCE [LARGE SCALE GENOMIC DNA]</scope>
    <source>
        <strain evidence="7 8">CBS 209.92</strain>
    </source>
</reference>
<dbReference type="Gene3D" id="3.30.200.20">
    <property type="entry name" value="Phosphorylase Kinase, domain 1"/>
    <property type="match status" value="1"/>
</dbReference>
<keyword evidence="3" id="KW-0547">Nucleotide-binding</keyword>
<dbReference type="InterPro" id="IPR051175">
    <property type="entry name" value="CLK_kinases"/>
</dbReference>